<protein>
    <submittedName>
        <fullName evidence="3">DUF4139 domain-containing protein</fullName>
    </submittedName>
</protein>
<dbReference type="Proteomes" id="UP001597090">
    <property type="component" value="Unassembled WGS sequence"/>
</dbReference>
<dbReference type="PANTHER" id="PTHR38075">
    <property type="entry name" value="DUF4139 DOMAIN-CONTAINING PROTEIN"/>
    <property type="match status" value="1"/>
</dbReference>
<dbReference type="InterPro" id="IPR037291">
    <property type="entry name" value="DUF4139"/>
</dbReference>
<dbReference type="PANTHER" id="PTHR38075:SF1">
    <property type="entry name" value="DUF4139 DOMAIN-CONTAINING PROTEIN"/>
    <property type="match status" value="1"/>
</dbReference>
<evidence type="ECO:0000313" key="3">
    <source>
        <dbReference type="EMBL" id="MFD0737808.1"/>
    </source>
</evidence>
<accession>A0ABW2YHV2</accession>
<evidence type="ECO:0000259" key="2">
    <source>
        <dbReference type="Pfam" id="PF13598"/>
    </source>
</evidence>
<feature type="domain" description="DUF4139" evidence="2">
    <location>
        <begin position="220"/>
        <end position="517"/>
    </location>
</feature>
<comment type="caution">
    <text evidence="3">The sequence shown here is derived from an EMBL/GenBank/DDBJ whole genome shotgun (WGS) entry which is preliminary data.</text>
</comment>
<feature type="region of interest" description="Disordered" evidence="1">
    <location>
        <begin position="25"/>
        <end position="52"/>
    </location>
</feature>
<keyword evidence="4" id="KW-1185">Reference proteome</keyword>
<evidence type="ECO:0000256" key="1">
    <source>
        <dbReference type="SAM" id="MobiDB-lite"/>
    </source>
</evidence>
<dbReference type="Pfam" id="PF13598">
    <property type="entry name" value="DUF4139"/>
    <property type="match status" value="1"/>
</dbReference>
<proteinExistence type="predicted"/>
<evidence type="ECO:0000313" key="4">
    <source>
        <dbReference type="Proteomes" id="UP001597090"/>
    </source>
</evidence>
<sequence>MHGLSTQRLSLIAIACTLMACKPPESPAPTATSAAPPAPLATPADPKPDTGAGVTALTIYSGDYDALAQIERPGTDMPGYALVEQPLHYALKAGPNTIATTRVAPAMDVEAALLRAHTSGIVIEGQRYLPAPSGSQDVLATAIGRKIAVEHTSGNAKQTDSGVLLAADGGLTLALADGRTKLIREYDSFSMVDGDDALPRQAALQWTVRAQRAGDAAFVLAYPMGGMAWRAEYLATLAKGDACQLALDGAALVSNRAGITFDAAKLTLVAGAPNRVRRARDGFAAGNHSYAGDAAQTAAPVPVERSSGEYHAYELPRATRVAQGSTERVPLFAPRPTIACERAYVVDADIPQWLPPQPVLEPSFRGQTGALPVNATVSLANTASAGLGQPLPAGRVRVFDGSDFLGESALEHTAQGAEIRLEVGKAFDLGAQRENTAFHIDRAGRTVTESFAIKLSNAKPTPVTVRVIEPLPRWSDWQVTASSVPATKKDARHAQFDVAVPAAGETTLTYTVRYRWAKDLKP</sequence>
<gene>
    <name evidence="3" type="ORF">ACFQZQ_00690</name>
</gene>
<organism evidence="3 4">
    <name type="scientific">Lysobacter koreensis</name>
    <dbReference type="NCBI Taxonomy" id="266122"/>
    <lineage>
        <taxon>Bacteria</taxon>
        <taxon>Pseudomonadati</taxon>
        <taxon>Pseudomonadota</taxon>
        <taxon>Gammaproteobacteria</taxon>
        <taxon>Lysobacterales</taxon>
        <taxon>Lysobacteraceae</taxon>
        <taxon>Lysobacter</taxon>
    </lineage>
</organism>
<name>A0ABW2YHV2_9GAMM</name>
<reference evidence="4" key="1">
    <citation type="journal article" date="2019" name="Int. J. Syst. Evol. Microbiol.">
        <title>The Global Catalogue of Microorganisms (GCM) 10K type strain sequencing project: providing services to taxonomists for standard genome sequencing and annotation.</title>
        <authorList>
            <consortium name="The Broad Institute Genomics Platform"/>
            <consortium name="The Broad Institute Genome Sequencing Center for Infectious Disease"/>
            <person name="Wu L."/>
            <person name="Ma J."/>
        </authorList>
    </citation>
    <scope>NUCLEOTIDE SEQUENCE [LARGE SCALE GENOMIC DNA]</scope>
    <source>
        <strain evidence="4">CCUG 55491</strain>
    </source>
</reference>
<dbReference type="EMBL" id="JBHTIH010000002">
    <property type="protein sequence ID" value="MFD0737808.1"/>
    <property type="molecule type" value="Genomic_DNA"/>
</dbReference>
<dbReference type="RefSeq" id="WP_386810771.1">
    <property type="nucleotide sequence ID" value="NZ_JBHTIH010000002.1"/>
</dbReference>